<feature type="domain" description="Endonuclease/exonuclease/phosphatase" evidence="2">
    <location>
        <begin position="114"/>
        <end position="342"/>
    </location>
</feature>
<proteinExistence type="predicted"/>
<dbReference type="InterPro" id="IPR036691">
    <property type="entry name" value="Endo/exonu/phosph_ase_sf"/>
</dbReference>
<dbReference type="Proteomes" id="UP000794436">
    <property type="component" value="Unassembled WGS sequence"/>
</dbReference>
<dbReference type="AlphaFoldDB" id="A0A8K1CP54"/>
<keyword evidence="4" id="KW-1185">Reference proteome</keyword>
<evidence type="ECO:0000256" key="1">
    <source>
        <dbReference type="SAM" id="MobiDB-lite"/>
    </source>
</evidence>
<sequence length="441" mass="50513">MRNPSLPSRAKGCPTSIGEAGVELLSLGKSESGVKEPRRWHRSNAGSLRGDSTMLPTKPEDTLSGALSSYVAYVPPRHDEEQIEKVITLALAAMLDAVRRRAAAAQLPRSLSLMTFNVLAPCYFRHGGRLESDDRTAYLSRAQALIHTIQRDQCDLICLQEYWFNPEYQAQFRHAFRGSHYIHTVKRPDKKEDGLAMFVAKHKFDIHHVHHIAFDKAGDRVALMMHVATKWNRHELPLHQRSFLLINSHLTFPHCEIYKEMRLDQINLVLDSIRKYVASEKLEHAPVLMCGDFNDFNDPVHNTVMDHGFSSVFSHIHGREARITHCNHNNREVGVDFIFASHLEGNEKGEEALALERERLQLLPTRCDLWPRNMSDRTRLKRPSFGHNWETLLSPKGPHHEEEAQFVDYWKLVSDHRPLVAAFDVFPPTESQAVELSELLL</sequence>
<evidence type="ECO:0000259" key="2">
    <source>
        <dbReference type="Pfam" id="PF03372"/>
    </source>
</evidence>
<feature type="region of interest" description="Disordered" evidence="1">
    <location>
        <begin position="28"/>
        <end position="61"/>
    </location>
</feature>
<organism evidence="3 4">
    <name type="scientific">Pythium oligandrum</name>
    <name type="common">Mycoparasitic fungus</name>
    <dbReference type="NCBI Taxonomy" id="41045"/>
    <lineage>
        <taxon>Eukaryota</taxon>
        <taxon>Sar</taxon>
        <taxon>Stramenopiles</taxon>
        <taxon>Oomycota</taxon>
        <taxon>Peronosporomycetes</taxon>
        <taxon>Pythiales</taxon>
        <taxon>Pythiaceae</taxon>
        <taxon>Pythium</taxon>
    </lineage>
</organism>
<dbReference type="InterPro" id="IPR050410">
    <property type="entry name" value="CCR4/nocturin_mRNA_transcr"/>
</dbReference>
<dbReference type="PANTHER" id="PTHR12121:SF31">
    <property type="entry name" value="FAMILY PROTEIN, PUTATIVE, EXPRESSED-RELATED"/>
    <property type="match status" value="1"/>
</dbReference>
<accession>A0A8K1CP54</accession>
<dbReference type="OrthoDB" id="10253982at2759"/>
<evidence type="ECO:0000313" key="3">
    <source>
        <dbReference type="EMBL" id="TMW67044.1"/>
    </source>
</evidence>
<dbReference type="Gene3D" id="3.60.10.10">
    <property type="entry name" value="Endonuclease/exonuclease/phosphatase"/>
    <property type="match status" value="1"/>
</dbReference>
<dbReference type="PANTHER" id="PTHR12121">
    <property type="entry name" value="CARBON CATABOLITE REPRESSOR PROTEIN 4"/>
    <property type="match status" value="1"/>
</dbReference>
<evidence type="ECO:0000313" key="4">
    <source>
        <dbReference type="Proteomes" id="UP000794436"/>
    </source>
</evidence>
<dbReference type="Pfam" id="PF03372">
    <property type="entry name" value="Exo_endo_phos"/>
    <property type="match status" value="1"/>
</dbReference>
<dbReference type="EMBL" id="SPLM01000006">
    <property type="protein sequence ID" value="TMW67044.1"/>
    <property type="molecule type" value="Genomic_DNA"/>
</dbReference>
<dbReference type="GO" id="GO:0000175">
    <property type="term" value="F:3'-5'-RNA exonuclease activity"/>
    <property type="evidence" value="ECO:0007669"/>
    <property type="project" value="TreeGrafter"/>
</dbReference>
<gene>
    <name evidence="3" type="ORF">Poli38472_012160</name>
</gene>
<reference evidence="3" key="1">
    <citation type="submission" date="2019-03" db="EMBL/GenBank/DDBJ databases">
        <title>Long read genome sequence of the mycoparasitic Pythium oligandrum ATCC 38472 isolated from sugarbeet rhizosphere.</title>
        <authorList>
            <person name="Gaulin E."/>
        </authorList>
    </citation>
    <scope>NUCLEOTIDE SEQUENCE</scope>
    <source>
        <strain evidence="3">ATCC 38472_TT</strain>
    </source>
</reference>
<comment type="caution">
    <text evidence="3">The sequence shown here is derived from an EMBL/GenBank/DDBJ whole genome shotgun (WGS) entry which is preliminary data.</text>
</comment>
<dbReference type="InterPro" id="IPR005135">
    <property type="entry name" value="Endo/exonuclease/phosphatase"/>
</dbReference>
<name>A0A8K1CP54_PYTOL</name>
<protein>
    <recommendedName>
        <fullName evidence="2">Endonuclease/exonuclease/phosphatase domain-containing protein</fullName>
    </recommendedName>
</protein>
<dbReference type="SUPFAM" id="SSF56219">
    <property type="entry name" value="DNase I-like"/>
    <property type="match status" value="1"/>
</dbReference>